<dbReference type="InterPro" id="IPR000618">
    <property type="entry name" value="Insect_cuticle"/>
</dbReference>
<keyword evidence="1 2" id="KW-0193">Cuticle</keyword>
<protein>
    <submittedName>
        <fullName evidence="4">GH15836</fullName>
    </submittedName>
</protein>
<evidence type="ECO:0000256" key="3">
    <source>
        <dbReference type="SAM" id="SignalP"/>
    </source>
</evidence>
<dbReference type="AlphaFoldDB" id="B4IZT7"/>
<dbReference type="HOGENOM" id="CLU_065450_7_3_1"/>
<name>B4IZT7_DROGR</name>
<evidence type="ECO:0000313" key="4">
    <source>
        <dbReference type="EMBL" id="EDV95672.1"/>
    </source>
</evidence>
<dbReference type="PANTHER" id="PTHR10380">
    <property type="entry name" value="CUTICLE PROTEIN"/>
    <property type="match status" value="1"/>
</dbReference>
<proteinExistence type="predicted"/>
<dbReference type="GO" id="GO:0008010">
    <property type="term" value="F:structural constituent of chitin-based larval cuticle"/>
    <property type="evidence" value="ECO:0007669"/>
    <property type="project" value="TreeGrafter"/>
</dbReference>
<dbReference type="eggNOG" id="ENOG502ST8A">
    <property type="taxonomic scope" value="Eukaryota"/>
</dbReference>
<dbReference type="OMA" id="HESIVVH"/>
<feature type="chain" id="PRO_5002807803" evidence="3">
    <location>
        <begin position="19"/>
        <end position="110"/>
    </location>
</feature>
<sequence>MKYTIAIVFVAFLSCSLAAPAADYQQSVIEHYTSDVQPDGYTFDFRTSDGQMHSASGVLKNAGTENESIAVTGSYSFVADDGQTYTVNYIADENGFQPQGAHLPDNGISH</sequence>
<feature type="signal peptide" evidence="3">
    <location>
        <begin position="1"/>
        <end position="18"/>
    </location>
</feature>
<dbReference type="InterPro" id="IPR050468">
    <property type="entry name" value="Cuticle_Struct_Prot"/>
</dbReference>
<evidence type="ECO:0000256" key="1">
    <source>
        <dbReference type="ARBA" id="ARBA00022460"/>
    </source>
</evidence>
<dbReference type="PRINTS" id="PR00947">
    <property type="entry name" value="CUTICLE"/>
</dbReference>
<dbReference type="PANTHER" id="PTHR10380:SF218">
    <property type="entry name" value="ADULT CUTICLE PROTEIN 65AA-RELATED"/>
    <property type="match status" value="1"/>
</dbReference>
<organism evidence="5">
    <name type="scientific">Drosophila grimshawi</name>
    <name type="common">Hawaiian fruit fly</name>
    <name type="synonym">Idiomyia grimshawi</name>
    <dbReference type="NCBI Taxonomy" id="7222"/>
    <lineage>
        <taxon>Eukaryota</taxon>
        <taxon>Metazoa</taxon>
        <taxon>Ecdysozoa</taxon>
        <taxon>Arthropoda</taxon>
        <taxon>Hexapoda</taxon>
        <taxon>Insecta</taxon>
        <taxon>Pterygota</taxon>
        <taxon>Neoptera</taxon>
        <taxon>Endopterygota</taxon>
        <taxon>Diptera</taxon>
        <taxon>Brachycera</taxon>
        <taxon>Muscomorpha</taxon>
        <taxon>Ephydroidea</taxon>
        <taxon>Drosophilidae</taxon>
        <taxon>Drosophila</taxon>
        <taxon>Hawaiian Drosophila</taxon>
    </lineage>
</organism>
<accession>B4IZT7</accession>
<keyword evidence="3" id="KW-0732">Signal</keyword>
<dbReference type="PROSITE" id="PS00233">
    <property type="entry name" value="CHIT_BIND_RR_1"/>
    <property type="match status" value="1"/>
</dbReference>
<dbReference type="PROSITE" id="PS51257">
    <property type="entry name" value="PROKAR_LIPOPROTEIN"/>
    <property type="match status" value="1"/>
</dbReference>
<dbReference type="PROSITE" id="PS51155">
    <property type="entry name" value="CHIT_BIND_RR_2"/>
    <property type="match status" value="1"/>
</dbReference>
<evidence type="ECO:0000256" key="2">
    <source>
        <dbReference type="PROSITE-ProRule" id="PRU00497"/>
    </source>
</evidence>
<dbReference type="STRING" id="7222.B4IZT7"/>
<dbReference type="Proteomes" id="UP000001070">
    <property type="component" value="Unassembled WGS sequence"/>
</dbReference>
<reference evidence="4 5" key="1">
    <citation type="journal article" date="2007" name="Nature">
        <title>Evolution of genes and genomes on the Drosophila phylogeny.</title>
        <authorList>
            <consortium name="Drosophila 12 Genomes Consortium"/>
            <person name="Clark A.G."/>
            <person name="Eisen M.B."/>
            <person name="Smith D.R."/>
            <person name="Bergman C.M."/>
            <person name="Oliver B."/>
            <person name="Markow T.A."/>
            <person name="Kaufman T.C."/>
            <person name="Kellis M."/>
            <person name="Gelbart W."/>
            <person name="Iyer V.N."/>
            <person name="Pollard D.A."/>
            <person name="Sackton T.B."/>
            <person name="Larracuente A.M."/>
            <person name="Singh N.D."/>
            <person name="Abad J.P."/>
            <person name="Abt D.N."/>
            <person name="Adryan B."/>
            <person name="Aguade M."/>
            <person name="Akashi H."/>
            <person name="Anderson W.W."/>
            <person name="Aquadro C.F."/>
            <person name="Ardell D.H."/>
            <person name="Arguello R."/>
            <person name="Artieri C.G."/>
            <person name="Barbash D.A."/>
            <person name="Barker D."/>
            <person name="Barsanti P."/>
            <person name="Batterham P."/>
            <person name="Batzoglou S."/>
            <person name="Begun D."/>
            <person name="Bhutkar A."/>
            <person name="Blanco E."/>
            <person name="Bosak S.A."/>
            <person name="Bradley R.K."/>
            <person name="Brand A.D."/>
            <person name="Brent M.R."/>
            <person name="Brooks A.N."/>
            <person name="Brown R.H."/>
            <person name="Butlin R.K."/>
            <person name="Caggese C."/>
            <person name="Calvi B.R."/>
            <person name="Bernardo de Carvalho A."/>
            <person name="Caspi A."/>
            <person name="Castrezana S."/>
            <person name="Celniker S.E."/>
            <person name="Chang J.L."/>
            <person name="Chapple C."/>
            <person name="Chatterji S."/>
            <person name="Chinwalla A."/>
            <person name="Civetta A."/>
            <person name="Clifton S.W."/>
            <person name="Comeron J.M."/>
            <person name="Costello J.C."/>
            <person name="Coyne J.A."/>
            <person name="Daub J."/>
            <person name="David R.G."/>
            <person name="Delcher A.L."/>
            <person name="Delehaunty K."/>
            <person name="Do C.B."/>
            <person name="Ebling H."/>
            <person name="Edwards K."/>
            <person name="Eickbush T."/>
            <person name="Evans J.D."/>
            <person name="Filipski A."/>
            <person name="Findeiss S."/>
            <person name="Freyhult E."/>
            <person name="Fulton L."/>
            <person name="Fulton R."/>
            <person name="Garcia A.C."/>
            <person name="Gardiner A."/>
            <person name="Garfield D.A."/>
            <person name="Garvin B.E."/>
            <person name="Gibson G."/>
            <person name="Gilbert D."/>
            <person name="Gnerre S."/>
            <person name="Godfrey J."/>
            <person name="Good R."/>
            <person name="Gotea V."/>
            <person name="Gravely B."/>
            <person name="Greenberg A.J."/>
            <person name="Griffiths-Jones S."/>
            <person name="Gross S."/>
            <person name="Guigo R."/>
            <person name="Gustafson E.A."/>
            <person name="Haerty W."/>
            <person name="Hahn M.W."/>
            <person name="Halligan D.L."/>
            <person name="Halpern A.L."/>
            <person name="Halter G.M."/>
            <person name="Han M.V."/>
            <person name="Heger A."/>
            <person name="Hillier L."/>
            <person name="Hinrichs A.S."/>
            <person name="Holmes I."/>
            <person name="Hoskins R.A."/>
            <person name="Hubisz M.J."/>
            <person name="Hultmark D."/>
            <person name="Huntley M.A."/>
            <person name="Jaffe D.B."/>
            <person name="Jagadeeshan S."/>
            <person name="Jeck W.R."/>
            <person name="Johnson J."/>
            <person name="Jones C.D."/>
            <person name="Jordan W.C."/>
            <person name="Karpen G.H."/>
            <person name="Kataoka E."/>
            <person name="Keightley P.D."/>
            <person name="Kheradpour P."/>
            <person name="Kirkness E.F."/>
            <person name="Koerich L.B."/>
            <person name="Kristiansen K."/>
            <person name="Kudrna D."/>
            <person name="Kulathinal R.J."/>
            <person name="Kumar S."/>
            <person name="Kwok R."/>
            <person name="Lander E."/>
            <person name="Langley C.H."/>
            <person name="Lapoint R."/>
            <person name="Lazzaro B.P."/>
            <person name="Lee S.J."/>
            <person name="Levesque L."/>
            <person name="Li R."/>
            <person name="Lin C.F."/>
            <person name="Lin M.F."/>
            <person name="Lindblad-Toh K."/>
            <person name="Llopart A."/>
            <person name="Long M."/>
            <person name="Low L."/>
            <person name="Lozovsky E."/>
            <person name="Lu J."/>
            <person name="Luo M."/>
            <person name="Machado C.A."/>
            <person name="Makalowski W."/>
            <person name="Marzo M."/>
            <person name="Matsuda M."/>
            <person name="Matzkin L."/>
            <person name="McAllister B."/>
            <person name="McBride C.S."/>
            <person name="McKernan B."/>
            <person name="McKernan K."/>
            <person name="Mendez-Lago M."/>
            <person name="Minx P."/>
            <person name="Mollenhauer M.U."/>
            <person name="Montooth K."/>
            <person name="Mount S.M."/>
            <person name="Mu X."/>
            <person name="Myers E."/>
            <person name="Negre B."/>
            <person name="Newfeld S."/>
            <person name="Nielsen R."/>
            <person name="Noor M.A."/>
            <person name="O'Grady P."/>
            <person name="Pachter L."/>
            <person name="Papaceit M."/>
            <person name="Parisi M.J."/>
            <person name="Parisi M."/>
            <person name="Parts L."/>
            <person name="Pedersen J.S."/>
            <person name="Pesole G."/>
            <person name="Phillippy A.M."/>
            <person name="Ponting C.P."/>
            <person name="Pop M."/>
            <person name="Porcelli D."/>
            <person name="Powell J.R."/>
            <person name="Prohaska S."/>
            <person name="Pruitt K."/>
            <person name="Puig M."/>
            <person name="Quesneville H."/>
            <person name="Ram K.R."/>
            <person name="Rand D."/>
            <person name="Rasmussen M.D."/>
            <person name="Reed L.K."/>
            <person name="Reenan R."/>
            <person name="Reily A."/>
            <person name="Remington K.A."/>
            <person name="Rieger T.T."/>
            <person name="Ritchie M.G."/>
            <person name="Robin C."/>
            <person name="Rogers Y.H."/>
            <person name="Rohde C."/>
            <person name="Rozas J."/>
            <person name="Rubenfield M.J."/>
            <person name="Ruiz A."/>
            <person name="Russo S."/>
            <person name="Salzberg S.L."/>
            <person name="Sanchez-Gracia A."/>
            <person name="Saranga D.J."/>
            <person name="Sato H."/>
            <person name="Schaeffer S.W."/>
            <person name="Schatz M.C."/>
            <person name="Schlenke T."/>
            <person name="Schwartz R."/>
            <person name="Segarra C."/>
            <person name="Singh R.S."/>
            <person name="Sirot L."/>
            <person name="Sirota M."/>
            <person name="Sisneros N.B."/>
            <person name="Smith C.D."/>
            <person name="Smith T.F."/>
            <person name="Spieth J."/>
            <person name="Stage D.E."/>
            <person name="Stark A."/>
            <person name="Stephan W."/>
            <person name="Strausberg R.L."/>
            <person name="Strempel S."/>
            <person name="Sturgill D."/>
            <person name="Sutton G."/>
            <person name="Sutton G.G."/>
            <person name="Tao W."/>
            <person name="Teichmann S."/>
            <person name="Tobari Y.N."/>
            <person name="Tomimura Y."/>
            <person name="Tsolas J.M."/>
            <person name="Valente V.L."/>
            <person name="Venter E."/>
            <person name="Venter J.C."/>
            <person name="Vicario S."/>
            <person name="Vieira F.G."/>
            <person name="Vilella A.J."/>
            <person name="Villasante A."/>
            <person name="Walenz B."/>
            <person name="Wang J."/>
            <person name="Wasserman M."/>
            <person name="Watts T."/>
            <person name="Wilson D."/>
            <person name="Wilson R.K."/>
            <person name="Wing R.A."/>
            <person name="Wolfner M.F."/>
            <person name="Wong A."/>
            <person name="Wong G.K."/>
            <person name="Wu C.I."/>
            <person name="Wu G."/>
            <person name="Yamamoto D."/>
            <person name="Yang H.P."/>
            <person name="Yang S.P."/>
            <person name="Yorke J.A."/>
            <person name="Yoshida K."/>
            <person name="Zdobnov E."/>
            <person name="Zhang P."/>
            <person name="Zhang Y."/>
            <person name="Zimin A.V."/>
            <person name="Baldwin J."/>
            <person name="Abdouelleil A."/>
            <person name="Abdulkadir J."/>
            <person name="Abebe A."/>
            <person name="Abera B."/>
            <person name="Abreu J."/>
            <person name="Acer S.C."/>
            <person name="Aftuck L."/>
            <person name="Alexander A."/>
            <person name="An P."/>
            <person name="Anderson E."/>
            <person name="Anderson S."/>
            <person name="Arachi H."/>
            <person name="Azer M."/>
            <person name="Bachantsang P."/>
            <person name="Barry A."/>
            <person name="Bayul T."/>
            <person name="Berlin A."/>
            <person name="Bessette D."/>
            <person name="Bloom T."/>
            <person name="Blye J."/>
            <person name="Boguslavskiy L."/>
            <person name="Bonnet C."/>
            <person name="Boukhgalter B."/>
            <person name="Bourzgui I."/>
            <person name="Brown A."/>
            <person name="Cahill P."/>
            <person name="Channer S."/>
            <person name="Cheshatsang Y."/>
            <person name="Chuda L."/>
            <person name="Citroen M."/>
            <person name="Collymore A."/>
            <person name="Cooke P."/>
            <person name="Costello M."/>
            <person name="D'Aco K."/>
            <person name="Daza R."/>
            <person name="De Haan G."/>
            <person name="DeGray S."/>
            <person name="DeMaso C."/>
            <person name="Dhargay N."/>
            <person name="Dooley K."/>
            <person name="Dooley E."/>
            <person name="Doricent M."/>
            <person name="Dorje P."/>
            <person name="Dorjee K."/>
            <person name="Dupes A."/>
            <person name="Elong R."/>
            <person name="Falk J."/>
            <person name="Farina A."/>
            <person name="Faro S."/>
            <person name="Ferguson D."/>
            <person name="Fisher S."/>
            <person name="Foley C.D."/>
            <person name="Franke A."/>
            <person name="Friedrich D."/>
            <person name="Gadbois L."/>
            <person name="Gearin G."/>
            <person name="Gearin C.R."/>
            <person name="Giannoukos G."/>
            <person name="Goode T."/>
            <person name="Graham J."/>
            <person name="Grandbois E."/>
            <person name="Grewal S."/>
            <person name="Gyaltsen K."/>
            <person name="Hafez N."/>
            <person name="Hagos B."/>
            <person name="Hall J."/>
            <person name="Henson C."/>
            <person name="Hollinger A."/>
            <person name="Honan T."/>
            <person name="Huard M.D."/>
            <person name="Hughes L."/>
            <person name="Hurhula B."/>
            <person name="Husby M.E."/>
            <person name="Kamat A."/>
            <person name="Kanga B."/>
            <person name="Kashin S."/>
            <person name="Khazanovich D."/>
            <person name="Kisner P."/>
            <person name="Lance K."/>
            <person name="Lara M."/>
            <person name="Lee W."/>
            <person name="Lennon N."/>
            <person name="Letendre F."/>
            <person name="LeVine R."/>
            <person name="Lipovsky A."/>
            <person name="Liu X."/>
            <person name="Liu J."/>
            <person name="Liu S."/>
            <person name="Lokyitsang T."/>
            <person name="Lokyitsang Y."/>
            <person name="Lubonja R."/>
            <person name="Lui A."/>
            <person name="MacDonald P."/>
            <person name="Magnisalis V."/>
            <person name="Maru K."/>
            <person name="Matthews C."/>
            <person name="McCusker W."/>
            <person name="McDonough S."/>
            <person name="Mehta T."/>
            <person name="Meldrim J."/>
            <person name="Meneus L."/>
            <person name="Mihai O."/>
            <person name="Mihalev A."/>
            <person name="Mihova T."/>
            <person name="Mittelman R."/>
            <person name="Mlenga V."/>
            <person name="Montmayeur A."/>
            <person name="Mulrain L."/>
            <person name="Navidi A."/>
            <person name="Naylor J."/>
            <person name="Negash T."/>
            <person name="Nguyen T."/>
            <person name="Nguyen N."/>
            <person name="Nicol R."/>
            <person name="Norbu C."/>
            <person name="Norbu N."/>
            <person name="Novod N."/>
            <person name="O'Neill B."/>
            <person name="Osman S."/>
            <person name="Markiewicz E."/>
            <person name="Oyono O.L."/>
            <person name="Patti C."/>
            <person name="Phunkhang P."/>
            <person name="Pierre F."/>
            <person name="Priest M."/>
            <person name="Raghuraman S."/>
            <person name="Rege F."/>
            <person name="Reyes R."/>
            <person name="Rise C."/>
            <person name="Rogov P."/>
            <person name="Ross K."/>
            <person name="Ryan E."/>
            <person name="Settipalli S."/>
            <person name="Shea T."/>
            <person name="Sherpa N."/>
            <person name="Shi L."/>
            <person name="Shih D."/>
            <person name="Sparrow T."/>
            <person name="Spaulding J."/>
            <person name="Stalker J."/>
            <person name="Stange-Thomann N."/>
            <person name="Stavropoulos S."/>
            <person name="Stone C."/>
            <person name="Strader C."/>
            <person name="Tesfaye S."/>
            <person name="Thomson T."/>
            <person name="Thoulutsang Y."/>
            <person name="Thoulutsang D."/>
            <person name="Topham K."/>
            <person name="Topping I."/>
            <person name="Tsamla T."/>
            <person name="Vassiliev H."/>
            <person name="Vo A."/>
            <person name="Wangchuk T."/>
            <person name="Wangdi T."/>
            <person name="Weiand M."/>
            <person name="Wilkinson J."/>
            <person name="Wilson A."/>
            <person name="Yadav S."/>
            <person name="Young G."/>
            <person name="Yu Q."/>
            <person name="Zembek L."/>
            <person name="Zhong D."/>
            <person name="Zimmer A."/>
            <person name="Zwirko Z."/>
            <person name="Jaffe D.B."/>
            <person name="Alvarez P."/>
            <person name="Brockman W."/>
            <person name="Butler J."/>
            <person name="Chin C."/>
            <person name="Gnerre S."/>
            <person name="Grabherr M."/>
            <person name="Kleber M."/>
            <person name="Mauceli E."/>
            <person name="MacCallum I."/>
        </authorList>
    </citation>
    <scope>NUCLEOTIDE SEQUENCE [LARGE SCALE GENOMIC DNA]</scope>
    <source>
        <strain evidence="5">Tucson 15287-2541.00</strain>
    </source>
</reference>
<dbReference type="Pfam" id="PF00379">
    <property type="entry name" value="Chitin_bind_4"/>
    <property type="match status" value="1"/>
</dbReference>
<dbReference type="KEGG" id="dgr:6557897"/>
<dbReference type="OrthoDB" id="7255276at2759"/>
<dbReference type="EMBL" id="CH916366">
    <property type="protein sequence ID" value="EDV95672.1"/>
    <property type="molecule type" value="Genomic_DNA"/>
</dbReference>
<evidence type="ECO:0000313" key="5">
    <source>
        <dbReference type="Proteomes" id="UP000001070"/>
    </source>
</evidence>
<dbReference type="PhylomeDB" id="B4IZT7"/>
<keyword evidence="5" id="KW-1185">Reference proteome</keyword>
<gene>
    <name evidence="4" type="primary">Dgri\GH15836</name>
    <name evidence="4" type="ORF">Dgri_GH15836</name>
</gene>
<dbReference type="GO" id="GO:0062129">
    <property type="term" value="C:chitin-based extracellular matrix"/>
    <property type="evidence" value="ECO:0007669"/>
    <property type="project" value="TreeGrafter"/>
</dbReference>
<dbReference type="InterPro" id="IPR031311">
    <property type="entry name" value="CHIT_BIND_RR_consensus"/>
</dbReference>
<dbReference type="InParanoid" id="B4IZT7"/>